<dbReference type="GO" id="GO:0046872">
    <property type="term" value="F:metal ion binding"/>
    <property type="evidence" value="ECO:0007669"/>
    <property type="project" value="UniProtKB-KW"/>
</dbReference>
<dbReference type="GO" id="GO:0103023">
    <property type="term" value="F:ITPase activity"/>
    <property type="evidence" value="ECO:0007669"/>
    <property type="project" value="UniProtKB-EC"/>
</dbReference>
<dbReference type="InterPro" id="IPR029001">
    <property type="entry name" value="ITPase-like_fam"/>
</dbReference>
<keyword evidence="7" id="KW-0546">Nucleotide metabolism</keyword>
<organism evidence="13 14">
    <name type="scientific">Lederbergia galactosidilytica</name>
    <dbReference type="NCBI Taxonomy" id="217031"/>
    <lineage>
        <taxon>Bacteria</taxon>
        <taxon>Bacillati</taxon>
        <taxon>Bacillota</taxon>
        <taxon>Bacilli</taxon>
        <taxon>Bacillales</taxon>
        <taxon>Bacillaceae</taxon>
        <taxon>Lederbergia</taxon>
    </lineage>
</organism>
<evidence type="ECO:0000256" key="5">
    <source>
        <dbReference type="ARBA" id="ARBA00022801"/>
    </source>
</evidence>
<comment type="catalytic activity">
    <reaction evidence="11">
        <text>XTP + H2O = XDP + phosphate + H(+)</text>
        <dbReference type="Rhea" id="RHEA:28406"/>
        <dbReference type="ChEBI" id="CHEBI:15377"/>
        <dbReference type="ChEBI" id="CHEBI:15378"/>
        <dbReference type="ChEBI" id="CHEBI:43474"/>
        <dbReference type="ChEBI" id="CHEBI:59884"/>
        <dbReference type="ChEBI" id="CHEBI:61314"/>
        <dbReference type="EC" id="3.6.1.73"/>
    </reaction>
</comment>
<dbReference type="EC" id="3.6.1.73" evidence="9"/>
<evidence type="ECO:0000256" key="2">
    <source>
        <dbReference type="ARBA" id="ARBA00001946"/>
    </source>
</evidence>
<evidence type="ECO:0000256" key="6">
    <source>
        <dbReference type="ARBA" id="ARBA00022842"/>
    </source>
</evidence>
<dbReference type="GO" id="GO:0000166">
    <property type="term" value="F:nucleotide binding"/>
    <property type="evidence" value="ECO:0007669"/>
    <property type="project" value="UniProtKB-KW"/>
</dbReference>
<evidence type="ECO:0000256" key="3">
    <source>
        <dbReference type="ARBA" id="ARBA00022723"/>
    </source>
</evidence>
<keyword evidence="3" id="KW-0479">Metal-binding</keyword>
<dbReference type="SUPFAM" id="SSF52972">
    <property type="entry name" value="ITPase-like"/>
    <property type="match status" value="1"/>
</dbReference>
<evidence type="ECO:0000256" key="1">
    <source>
        <dbReference type="ARBA" id="ARBA00001936"/>
    </source>
</evidence>
<dbReference type="Pfam" id="PF01931">
    <property type="entry name" value="NTPase_I-T"/>
    <property type="match status" value="1"/>
</dbReference>
<evidence type="ECO:0000256" key="11">
    <source>
        <dbReference type="ARBA" id="ARBA00048781"/>
    </source>
</evidence>
<sequence length="178" mass="19502">MRIGVGSKNKAKLKAVETVLQTLENKLDIVAIDAPSDVSSMPFSDEETMKGALNRAEFCVHQHDVDFGVGLEGGVTETPAGLFIINWGALAVKDQATFVAGGARIKLPEEIAKEEIAKRLRSGEELGPVMDDFCHRENIRHGEGAIGVFTNGMITRDQMFTHIMKLLVGQYQYQLSNI</sequence>
<dbReference type="Proteomes" id="UP000053881">
    <property type="component" value="Unassembled WGS sequence"/>
</dbReference>
<dbReference type="EMBL" id="LGPB01000141">
    <property type="protein sequence ID" value="KRG08933.1"/>
    <property type="molecule type" value="Genomic_DNA"/>
</dbReference>
<evidence type="ECO:0000256" key="9">
    <source>
        <dbReference type="ARBA" id="ARBA00038901"/>
    </source>
</evidence>
<evidence type="ECO:0000313" key="14">
    <source>
        <dbReference type="Proteomes" id="UP000053881"/>
    </source>
</evidence>
<dbReference type="GO" id="GO:0009117">
    <property type="term" value="P:nucleotide metabolic process"/>
    <property type="evidence" value="ECO:0007669"/>
    <property type="project" value="UniProtKB-KW"/>
</dbReference>
<dbReference type="PATRIC" id="fig|217031.4.peg.8209"/>
<dbReference type="PANTHER" id="PTHR34699">
    <property type="match status" value="1"/>
</dbReference>
<dbReference type="InterPro" id="IPR050299">
    <property type="entry name" value="YjjX_NTPase"/>
</dbReference>
<evidence type="ECO:0000259" key="12">
    <source>
        <dbReference type="Pfam" id="PF01931"/>
    </source>
</evidence>
<dbReference type="Gene3D" id="3.90.950.10">
    <property type="match status" value="1"/>
</dbReference>
<evidence type="ECO:0000313" key="13">
    <source>
        <dbReference type="EMBL" id="KRG08933.1"/>
    </source>
</evidence>
<keyword evidence="8" id="KW-0464">Manganese</keyword>
<keyword evidence="4" id="KW-0547">Nucleotide-binding</keyword>
<comment type="cofactor">
    <cofactor evidence="2">
        <name>Mg(2+)</name>
        <dbReference type="ChEBI" id="CHEBI:18420"/>
    </cofactor>
</comment>
<evidence type="ECO:0000256" key="4">
    <source>
        <dbReference type="ARBA" id="ARBA00022741"/>
    </source>
</evidence>
<keyword evidence="6" id="KW-0460">Magnesium</keyword>
<comment type="catalytic activity">
    <reaction evidence="10">
        <text>ITP + H2O = IDP + phosphate + H(+)</text>
        <dbReference type="Rhea" id="RHEA:28330"/>
        <dbReference type="ChEBI" id="CHEBI:15377"/>
        <dbReference type="ChEBI" id="CHEBI:15378"/>
        <dbReference type="ChEBI" id="CHEBI:43474"/>
        <dbReference type="ChEBI" id="CHEBI:58280"/>
        <dbReference type="ChEBI" id="CHEBI:61402"/>
        <dbReference type="EC" id="3.6.1.73"/>
    </reaction>
</comment>
<evidence type="ECO:0000256" key="8">
    <source>
        <dbReference type="ARBA" id="ARBA00023211"/>
    </source>
</evidence>
<dbReference type="PANTHER" id="PTHR34699:SF2">
    <property type="entry name" value="NON-CANONICAL PURINE NTP PHOSPHATASE_PRRC1 DOMAIN-CONTAINING PROTEIN"/>
    <property type="match status" value="1"/>
</dbReference>
<protein>
    <recommendedName>
        <fullName evidence="9">inosine/xanthosine triphosphatase</fullName>
        <ecNumber evidence="9">3.6.1.73</ecNumber>
    </recommendedName>
</protein>
<reference evidence="13 14" key="1">
    <citation type="submission" date="2015-06" db="EMBL/GenBank/DDBJ databases">
        <title>Genome sequencing project of Bacillus galactosidilyticus PL133.</title>
        <authorList>
            <person name="Gaiero J."/>
            <person name="Nicol R."/>
            <person name="Habash M."/>
        </authorList>
    </citation>
    <scope>NUCLEOTIDE SEQUENCE [LARGE SCALE GENOMIC DNA]</scope>
    <source>
        <strain evidence="13 14">PL133</strain>
    </source>
</reference>
<evidence type="ECO:0000256" key="10">
    <source>
        <dbReference type="ARBA" id="ARBA00048174"/>
    </source>
</evidence>
<dbReference type="InterPro" id="IPR026533">
    <property type="entry name" value="NTPase/PRRC1"/>
</dbReference>
<dbReference type="NCBIfam" id="NF002850">
    <property type="entry name" value="PRK03114.1"/>
    <property type="match status" value="1"/>
</dbReference>
<comment type="cofactor">
    <cofactor evidence="1">
        <name>Mn(2+)</name>
        <dbReference type="ChEBI" id="CHEBI:29035"/>
    </cofactor>
</comment>
<proteinExistence type="predicted"/>
<keyword evidence="5" id="KW-0378">Hydrolase</keyword>
<accession>A0A0Q9XL78</accession>
<dbReference type="AlphaFoldDB" id="A0A0Q9XL78"/>
<gene>
    <name evidence="13" type="primary">yjjX</name>
    <name evidence="13" type="ORF">ACA29_24330</name>
</gene>
<name>A0A0Q9XL78_9BACI</name>
<feature type="domain" description="Non-canonical purine NTP phosphatase/PRRC1" evidence="12">
    <location>
        <begin position="6"/>
        <end position="163"/>
    </location>
</feature>
<evidence type="ECO:0000256" key="7">
    <source>
        <dbReference type="ARBA" id="ARBA00023080"/>
    </source>
</evidence>
<comment type="caution">
    <text evidence="13">The sequence shown here is derived from an EMBL/GenBank/DDBJ whole genome shotgun (WGS) entry which is preliminary data.</text>
</comment>